<evidence type="ECO:0000256" key="3">
    <source>
        <dbReference type="ARBA" id="ARBA00023125"/>
    </source>
</evidence>
<evidence type="ECO:0000256" key="1">
    <source>
        <dbReference type="ARBA" id="ARBA00023015"/>
    </source>
</evidence>
<keyword evidence="4" id="KW-0804">Transcription</keyword>
<feature type="region of interest" description="Disordered" evidence="5">
    <location>
        <begin position="91"/>
        <end position="110"/>
    </location>
</feature>
<keyword evidence="3" id="KW-0238">DNA-binding</keyword>
<comment type="caution">
    <text evidence="6">The sequence shown here is derived from an EMBL/GenBank/DDBJ whole genome shotgun (WGS) entry which is preliminary data.</text>
</comment>
<dbReference type="Proteomes" id="UP000249061">
    <property type="component" value="Unassembled WGS sequence"/>
</dbReference>
<feature type="compositionally biased region" description="Basic and acidic residues" evidence="5">
    <location>
        <begin position="91"/>
        <end position="102"/>
    </location>
</feature>
<dbReference type="AlphaFoldDB" id="A0A2W5SYB0"/>
<dbReference type="GO" id="GO:0016987">
    <property type="term" value="F:sigma factor activity"/>
    <property type="evidence" value="ECO:0007669"/>
    <property type="project" value="UniProtKB-KW"/>
</dbReference>
<organism evidence="6 7">
    <name type="scientific">Archangium gephyra</name>
    <dbReference type="NCBI Taxonomy" id="48"/>
    <lineage>
        <taxon>Bacteria</taxon>
        <taxon>Pseudomonadati</taxon>
        <taxon>Myxococcota</taxon>
        <taxon>Myxococcia</taxon>
        <taxon>Myxococcales</taxon>
        <taxon>Cystobacterineae</taxon>
        <taxon>Archangiaceae</taxon>
        <taxon>Archangium</taxon>
    </lineage>
</organism>
<dbReference type="EMBL" id="QFQP01000043">
    <property type="protein sequence ID" value="PZR05623.1"/>
    <property type="molecule type" value="Genomic_DNA"/>
</dbReference>
<evidence type="ECO:0000256" key="4">
    <source>
        <dbReference type="ARBA" id="ARBA00023163"/>
    </source>
</evidence>
<dbReference type="GO" id="GO:0006352">
    <property type="term" value="P:DNA-templated transcription initiation"/>
    <property type="evidence" value="ECO:0007669"/>
    <property type="project" value="InterPro"/>
</dbReference>
<dbReference type="InterPro" id="IPR039425">
    <property type="entry name" value="RNA_pol_sigma-70-like"/>
</dbReference>
<keyword evidence="1" id="KW-0805">Transcription regulation</keyword>
<dbReference type="GO" id="GO:0003677">
    <property type="term" value="F:DNA binding"/>
    <property type="evidence" value="ECO:0007669"/>
    <property type="project" value="UniProtKB-KW"/>
</dbReference>
<evidence type="ECO:0000256" key="5">
    <source>
        <dbReference type="SAM" id="MobiDB-lite"/>
    </source>
</evidence>
<proteinExistence type="predicted"/>
<evidence type="ECO:0000313" key="7">
    <source>
        <dbReference type="Proteomes" id="UP000249061"/>
    </source>
</evidence>
<protein>
    <submittedName>
        <fullName evidence="6">Sigma-70 family RNA polymerase sigma factor</fullName>
    </submittedName>
</protein>
<evidence type="ECO:0000313" key="6">
    <source>
        <dbReference type="EMBL" id="PZR05623.1"/>
    </source>
</evidence>
<sequence length="174" mass="19873">MPEFSDLDQLLKALSEGDREVFTRVFELLWDPILRLCVRLMGERNGADVAQSSMLSILERANEYDWHRPALPWALAIATWQCRTQLKRTERLRETTDEKPNESDGGAAAEEQEQRVLLNAAMEAMGTLSETDQQTLIATYWETASSVSGATLRKRRARALGRLRDAFRRLYGLD</sequence>
<dbReference type="Gene3D" id="1.10.1740.10">
    <property type="match status" value="1"/>
</dbReference>
<accession>A0A2W5SYB0</accession>
<evidence type="ECO:0000256" key="2">
    <source>
        <dbReference type="ARBA" id="ARBA00023082"/>
    </source>
</evidence>
<dbReference type="PANTHER" id="PTHR43133:SF8">
    <property type="entry name" value="RNA POLYMERASE SIGMA FACTOR HI_1459-RELATED"/>
    <property type="match status" value="1"/>
</dbReference>
<name>A0A2W5SYB0_9BACT</name>
<gene>
    <name evidence="6" type="ORF">DI536_31730</name>
</gene>
<dbReference type="SUPFAM" id="SSF88946">
    <property type="entry name" value="Sigma2 domain of RNA polymerase sigma factors"/>
    <property type="match status" value="1"/>
</dbReference>
<dbReference type="InterPro" id="IPR013325">
    <property type="entry name" value="RNA_pol_sigma_r2"/>
</dbReference>
<dbReference type="PANTHER" id="PTHR43133">
    <property type="entry name" value="RNA POLYMERASE ECF-TYPE SIGMA FACTO"/>
    <property type="match status" value="1"/>
</dbReference>
<reference evidence="6 7" key="1">
    <citation type="submission" date="2017-08" db="EMBL/GenBank/DDBJ databases">
        <title>Infants hospitalized years apart are colonized by the same room-sourced microbial strains.</title>
        <authorList>
            <person name="Brooks B."/>
            <person name="Olm M.R."/>
            <person name="Firek B.A."/>
            <person name="Baker R."/>
            <person name="Thomas B.C."/>
            <person name="Morowitz M.J."/>
            <person name="Banfield J.F."/>
        </authorList>
    </citation>
    <scope>NUCLEOTIDE SEQUENCE [LARGE SCALE GENOMIC DNA]</scope>
    <source>
        <strain evidence="6">S2_003_000_R2_14</strain>
    </source>
</reference>
<keyword evidence="2" id="KW-0731">Sigma factor</keyword>